<dbReference type="PATRIC" id="fig|46429.4.peg.631"/>
<evidence type="ECO:0008006" key="3">
    <source>
        <dbReference type="Google" id="ProtNLM"/>
    </source>
</evidence>
<accession>A0A081RIS4</accession>
<dbReference type="Proteomes" id="UP000028411">
    <property type="component" value="Unassembled WGS sequence"/>
</dbReference>
<dbReference type="EMBL" id="JFHR01000003">
    <property type="protein sequence ID" value="KEQ55097.1"/>
    <property type="molecule type" value="Genomic_DNA"/>
</dbReference>
<evidence type="ECO:0000313" key="2">
    <source>
        <dbReference type="Proteomes" id="UP000028411"/>
    </source>
</evidence>
<dbReference type="eggNOG" id="ENOG5031APT">
    <property type="taxonomic scope" value="Bacteria"/>
</dbReference>
<reference evidence="1 2" key="1">
    <citation type="submission" date="2014-02" db="EMBL/GenBank/DDBJ databases">
        <title>Whole genome sequence of Sphingobium chlorophenolicum NBRC 16172.</title>
        <authorList>
            <person name="Gan H.M."/>
            <person name="Gan H.Y."/>
            <person name="Chew T.H."/>
            <person name="Savka M.A."/>
        </authorList>
    </citation>
    <scope>NUCLEOTIDE SEQUENCE [LARGE SCALE GENOMIC DNA]</scope>
    <source>
        <strain evidence="1 2">NBRC 16172</strain>
    </source>
</reference>
<proteinExistence type="predicted"/>
<sequence length="257" mass="27865">MVEFSFRPQPKVRPVDGSFPFRFRRQPEPTHATLTIAETADLTAAALEAVRAGDGGRLAVFGDGDAIAELADQVRDQLIDPARGNWDFFADHPSDYARSSAIEAFLPDDPDVCSGYTCASRYVLLRAIQHAGDEPGATLSAVRDLIRDLPPEAVAEAAGHDSGNGHALRWGMTVLAGVRRATHAFADHDRLMPRISIARWLAGSASTILFVRREPGLTSSEVVAVEASLRDHAMLSRMDVFPLALPSQSMEVVDGHR</sequence>
<protein>
    <recommendedName>
        <fullName evidence="3">Type IV secretion protein</fullName>
    </recommendedName>
</protein>
<gene>
    <name evidence="1" type="ORF">BV95_00646</name>
</gene>
<dbReference type="AlphaFoldDB" id="A0A081RIS4"/>
<evidence type="ECO:0000313" key="1">
    <source>
        <dbReference type="EMBL" id="KEQ55097.1"/>
    </source>
</evidence>
<name>A0A081RIS4_SPHCR</name>
<organism evidence="1 2">
    <name type="scientific">Sphingobium chlorophenolicum</name>
    <dbReference type="NCBI Taxonomy" id="46429"/>
    <lineage>
        <taxon>Bacteria</taxon>
        <taxon>Pseudomonadati</taxon>
        <taxon>Pseudomonadota</taxon>
        <taxon>Alphaproteobacteria</taxon>
        <taxon>Sphingomonadales</taxon>
        <taxon>Sphingomonadaceae</taxon>
        <taxon>Sphingobium</taxon>
    </lineage>
</organism>
<comment type="caution">
    <text evidence="1">The sequence shown here is derived from an EMBL/GenBank/DDBJ whole genome shotgun (WGS) entry which is preliminary data.</text>
</comment>